<feature type="compositionally biased region" description="Polar residues" evidence="1">
    <location>
        <begin position="1642"/>
        <end position="1659"/>
    </location>
</feature>
<dbReference type="OMA" id="KSEASMF"/>
<feature type="compositionally biased region" description="Low complexity" evidence="1">
    <location>
        <begin position="1184"/>
        <end position="1198"/>
    </location>
</feature>
<feature type="compositionally biased region" description="Basic and acidic residues" evidence="1">
    <location>
        <begin position="252"/>
        <end position="265"/>
    </location>
</feature>
<feature type="region of interest" description="Disordered" evidence="1">
    <location>
        <begin position="2153"/>
        <end position="2262"/>
    </location>
</feature>
<feature type="compositionally biased region" description="Basic and acidic residues" evidence="1">
    <location>
        <begin position="1017"/>
        <end position="1041"/>
    </location>
</feature>
<dbReference type="PANTHER" id="PTHR48429:SF1">
    <property type="entry name" value="AGENET DOMAIN-CONTAINING PROTEIN"/>
    <property type="match status" value="1"/>
</dbReference>
<proteinExistence type="predicted"/>
<dbReference type="InterPro" id="IPR055274">
    <property type="entry name" value="SWO1"/>
</dbReference>
<dbReference type="eggNOG" id="KOG1181">
    <property type="taxonomic scope" value="Eukaryota"/>
</dbReference>
<gene>
    <name evidence="4" type="primary">LOC104598491</name>
</gene>
<dbReference type="InterPro" id="IPR008395">
    <property type="entry name" value="Agenet-like_dom"/>
</dbReference>
<feature type="region of interest" description="Disordered" evidence="1">
    <location>
        <begin position="936"/>
        <end position="955"/>
    </location>
</feature>
<feature type="region of interest" description="Disordered" evidence="1">
    <location>
        <begin position="683"/>
        <end position="712"/>
    </location>
</feature>
<evidence type="ECO:0000313" key="4">
    <source>
        <dbReference type="RefSeq" id="XP_010258880.1"/>
    </source>
</evidence>
<dbReference type="Proteomes" id="UP000189703">
    <property type="component" value="Unplaced"/>
</dbReference>
<feature type="region of interest" description="Disordered" evidence="1">
    <location>
        <begin position="2060"/>
        <end position="2135"/>
    </location>
</feature>
<dbReference type="RefSeq" id="XP_010258880.1">
    <property type="nucleotide sequence ID" value="XM_010260578.1"/>
</dbReference>
<dbReference type="InParanoid" id="A0A1U8AA16"/>
<dbReference type="SMART" id="SM00743">
    <property type="entry name" value="Agenet"/>
    <property type="match status" value="2"/>
</dbReference>
<dbReference type="PANTHER" id="PTHR48429">
    <property type="entry name" value="AGENET DOMAIN-CONTAINING PROTEIN"/>
    <property type="match status" value="1"/>
</dbReference>
<feature type="compositionally biased region" description="Polar residues" evidence="1">
    <location>
        <begin position="2217"/>
        <end position="2233"/>
    </location>
</feature>
<feature type="region of interest" description="Disordered" evidence="1">
    <location>
        <begin position="1747"/>
        <end position="1773"/>
    </location>
</feature>
<evidence type="ECO:0000256" key="1">
    <source>
        <dbReference type="SAM" id="MobiDB-lite"/>
    </source>
</evidence>
<protein>
    <submittedName>
        <fullName evidence="4">Uncharacterized protein LOC104598491 isoform X1</fullName>
    </submittedName>
</protein>
<feature type="region of interest" description="Disordered" evidence="1">
    <location>
        <begin position="879"/>
        <end position="899"/>
    </location>
</feature>
<feature type="region of interest" description="Disordered" evidence="1">
    <location>
        <begin position="1170"/>
        <end position="1218"/>
    </location>
</feature>
<accession>A0A1U8AA16</accession>
<feature type="region of interest" description="Disordered" evidence="1">
    <location>
        <begin position="1314"/>
        <end position="1373"/>
    </location>
</feature>
<feature type="compositionally biased region" description="Basic and acidic residues" evidence="1">
    <location>
        <begin position="942"/>
        <end position="951"/>
    </location>
</feature>
<dbReference type="CDD" id="cd20405">
    <property type="entry name" value="Tudor_Agenet_AtDUF_rpt1_3"/>
    <property type="match status" value="1"/>
</dbReference>
<dbReference type="GeneID" id="104598491"/>
<feature type="region of interest" description="Disordered" evidence="1">
    <location>
        <begin position="1929"/>
        <end position="1952"/>
    </location>
</feature>
<evidence type="ECO:0000313" key="3">
    <source>
        <dbReference type="Proteomes" id="UP000189703"/>
    </source>
</evidence>
<feature type="domain" description="Agenet" evidence="2">
    <location>
        <begin position="1859"/>
        <end position="1917"/>
    </location>
</feature>
<feature type="compositionally biased region" description="Basic and acidic residues" evidence="1">
    <location>
        <begin position="1677"/>
        <end position="1698"/>
    </location>
</feature>
<feature type="domain" description="Agenet" evidence="2">
    <location>
        <begin position="1768"/>
        <end position="1823"/>
    </location>
</feature>
<keyword evidence="3" id="KW-1185">Reference proteome</keyword>
<evidence type="ECO:0000259" key="2">
    <source>
        <dbReference type="SMART" id="SM00743"/>
    </source>
</evidence>
<feature type="compositionally biased region" description="Polar residues" evidence="1">
    <location>
        <begin position="2251"/>
        <end position="2262"/>
    </location>
</feature>
<feature type="compositionally biased region" description="Polar residues" evidence="1">
    <location>
        <begin position="1043"/>
        <end position="1059"/>
    </location>
</feature>
<feature type="compositionally biased region" description="Basic and acidic residues" evidence="1">
    <location>
        <begin position="1753"/>
        <end position="1770"/>
    </location>
</feature>
<dbReference type="FunCoup" id="A0A1U8AA16">
    <property type="interactions" value="2095"/>
</dbReference>
<dbReference type="CDD" id="cd20403">
    <property type="entry name" value="Tudor_Agenet_FMRP-like_rpt2"/>
    <property type="match status" value="1"/>
</dbReference>
<dbReference type="InterPro" id="IPR014002">
    <property type="entry name" value="Agenet_dom_plant"/>
</dbReference>
<feature type="compositionally biased region" description="Polar residues" evidence="1">
    <location>
        <begin position="984"/>
        <end position="993"/>
    </location>
</feature>
<feature type="region of interest" description="Disordered" evidence="1">
    <location>
        <begin position="984"/>
        <end position="1059"/>
    </location>
</feature>
<dbReference type="STRING" id="4432.A0A1U8AA16"/>
<dbReference type="Pfam" id="PF05641">
    <property type="entry name" value="Agenet"/>
    <property type="match status" value="1"/>
</dbReference>
<dbReference type="OrthoDB" id="433924at2759"/>
<name>A0A1U8AA16_NELNU</name>
<feature type="region of interest" description="Disordered" evidence="1">
    <location>
        <begin position="1642"/>
        <end position="1731"/>
    </location>
</feature>
<organism evidence="3 4">
    <name type="scientific">Nelumbo nucifera</name>
    <name type="common">Sacred lotus</name>
    <dbReference type="NCBI Taxonomy" id="4432"/>
    <lineage>
        <taxon>Eukaryota</taxon>
        <taxon>Viridiplantae</taxon>
        <taxon>Streptophyta</taxon>
        <taxon>Embryophyta</taxon>
        <taxon>Tracheophyta</taxon>
        <taxon>Spermatophyta</taxon>
        <taxon>Magnoliopsida</taxon>
        <taxon>Proteales</taxon>
        <taxon>Nelumbonaceae</taxon>
        <taxon>Nelumbo</taxon>
    </lineage>
</organism>
<reference evidence="4" key="1">
    <citation type="submission" date="2025-08" db="UniProtKB">
        <authorList>
            <consortium name="RefSeq"/>
        </authorList>
    </citation>
    <scope>IDENTIFICATION</scope>
</reference>
<feature type="region of interest" description="Disordered" evidence="1">
    <location>
        <begin position="1987"/>
        <end position="2006"/>
    </location>
</feature>
<dbReference type="KEGG" id="nnu:104598491"/>
<feature type="region of interest" description="Disordered" evidence="1">
    <location>
        <begin position="252"/>
        <end position="274"/>
    </location>
</feature>
<feature type="compositionally biased region" description="Low complexity" evidence="1">
    <location>
        <begin position="2099"/>
        <end position="2109"/>
    </location>
</feature>
<feature type="compositionally biased region" description="Basic and acidic residues" evidence="1">
    <location>
        <begin position="2120"/>
        <end position="2133"/>
    </location>
</feature>
<sequence length="2262" mass="243093">MCCASEFRDAPMDYDDNDFQNQNFQLGAEENTKFPPGLRSYALPKFDLDDSLHVHLRFDSLVETEVLLGIQGQEENQWIEEFSRGNSGIEFSSGATESCSISRHENVWSEATSSESVEMLLKSVGQDEMITGKTVIKESDACDGVGRLTSQMEPTLNQDGAAPSNIGDTIDAGPILPPDECLESFSGLSQDVVDMLPQVEIEATPQTQKCEKSDCESLRDLDPSMIGEKLTSPLSEGNLVIDKKCSDANEREDGSLVVKSKENKPQDNSATSESMQVDNLFISVQSLVSSVDEFNTQDNQQEAKDGSEQIITYENQDAKQELDSGKNVEDQVLSKDVHLDDQNCKGNAVATIANNLENHSSSVLDVDSTVQLKEGCSECLCSEQPVEVSKNEVVVLPKSGEIGDKIVETHDSSSMLVKGDDSLEGTAVNICDSDEGIPSSPVLEIDSLAQITEGQGPIVSSGNQEHLLEDDGHKLECGVSVCNTETSLLKVEDNKLLETEFDFSSNSHIGSPSILMAEICSSTNITHETQATEDIENGHNGLGVQCDNDTSEDHVSISVNVESSQTCRSSSVIEPSDVCNIHKDVPVIEKENERMTTGSGNNESENAGSLVMDKCIASLSHGQCTAEADVVVHVSKSDPLIGNESGDGKSSLCVGNFTCLEKREESVTETLTGPSLLVTNECSSMPSEPVSISEDEKPASCDGVGEQLPESFSQSSLSTETVGTNFHNEPEAVVADKVNQDHFGELETQPSIDDSVLKENNGAGDTRISAEKCKESFSKTTGRNPDHGQNLTQTEMPSIEVSSHNVGLKDKEEKKSNLVAGGNNDQQNILVHAKDVPVNGSEVSFKPAADFQDHPLGVGDSIPGSDECNCGSPIVISSSELTQNNKEKQEGQNGSLDQNACVSDSVEEIGCKMGSSANDLKGNDATENDRSFTFEVSAQADLPDRETDRGWRPFPCIQPYEFPQAVEGSPTTYGLSQMDPKVLQETSQGNHQASEVEDLRASSKGTPEPKSRRRSGKATDREAAKDGKSLKDPPRQTKDRGGNSCNVSSSSRGTLSQAVQGEEMRSYGYIEGSVAKPCGVPTVQTSTLPDLNNSASPSLLFLQPFTDLQQVQLRAQIFVYGSLIQGTAPDESCMVAAFGDSVLNFTDGGRSLWDNVWHASLERLHNQKCLHSNPETPLPSHLGSRVSEQSSRQSSLQSKTLCTPSRSGGKGNPSATINPAIPLSPPLWSISAPSRDGLQPSSSLLDASQAISPLHPYQSPHIRQFVGNTSPWLSQAPSAVPWIVSPPTSVLDASAHYSAFPISQPGQTSIRELSVPQTSGMQHSPLSSSVPSGGPGPLLEAKRTTVSPSKNGSADPRLRKRKKNLASEEDGSISLVAQPQTGSVSAAVVTSVATITPAVSTAKVVTANLTASSTSLTQHQIIGGQDLDQRVIFSKESCSKIEQAKQQAEEAAALAATAVRHNQSIWSQLNVQKTSGLISDVEVKLASAAVAVAAAASVAKAAAAAAKVATDAALQAKQMADEALLSRRTGHHAQTTEASFSDSVKNMGMVTPASILKCRDKIDSSSSIIFAAKEAARKRVQAASAATKRAENLDAVVKAAELAAEAVSQAGTIIAMGDPIPLAMNDLVEAGQDGHWKVQQVSSEKFSKSSNTNEGQSNLDCVGEGLDNSASHLNEQSSRKQETERVTDPGKLSSKELSRPLVENHMGLVNGVRSSEKGLGGQKGRKASESAKAIGIVSESEIGSRFGSVPFQNKDHEGNHSARSSKESSIKEGSVVEVLSDKDGFRRAWFAAKVLSLKDGQAYVCYTEVLPDEGFGQLEEWVPLEGEGDIPPRVRIAHPRTAMKFEKTRKRRRAAIVDYAWSVGDRVDAWKRDGWWEGIITEKSKEDETSLTVHFPAQGDTLVVKAWHLRPSLFWKDGQWIEWSRSREDNPYVHEGDSPQEKRPKLGRHGAETDVAVEVSGIDNTGKPEEARPLALSANEKMFTVGKSTKEGNSSDAPRTKRTGLQKEGSRVVFGVPKPGKKRKFMEVSKHYIVDKGGQTTEVNDSIKFTKYLIPQGSGPRGWKNTWKIDSAGKQASKSKPKLLKSGRTGGNNSEKDSSSMSVISVSKDGTVHGHTKASVSHDEHMSEKKNQLEHCSLSDNNKAAEDSTLFSSVARASDAPSSKKKSSSIETTLRTKGKAAPSGQKLARSEEKDAGQYDNTAKQVPDVIEPRRSNRRIQPTSRLLEGLQSSYIISKIPSAPHDKNTKTQHRSAPSSRGNNHS</sequence>